<evidence type="ECO:0000313" key="3">
    <source>
        <dbReference type="Proteomes" id="UP000198662"/>
    </source>
</evidence>
<dbReference type="Gene3D" id="3.40.430.10">
    <property type="entry name" value="Dihydrofolate Reductase, subunit A"/>
    <property type="match status" value="1"/>
</dbReference>
<accession>A0A1G9GUZ7</accession>
<keyword evidence="3" id="KW-1185">Reference proteome</keyword>
<dbReference type="GO" id="GO:0009231">
    <property type="term" value="P:riboflavin biosynthetic process"/>
    <property type="evidence" value="ECO:0007669"/>
    <property type="project" value="InterPro"/>
</dbReference>
<evidence type="ECO:0000313" key="2">
    <source>
        <dbReference type="EMBL" id="SDL04497.1"/>
    </source>
</evidence>
<dbReference type="InterPro" id="IPR050765">
    <property type="entry name" value="Riboflavin_Biosynth_HTPR"/>
</dbReference>
<dbReference type="SUPFAM" id="SSF53597">
    <property type="entry name" value="Dihydrofolate reductase-like"/>
    <property type="match status" value="1"/>
</dbReference>
<dbReference type="AlphaFoldDB" id="A0A1G9GUZ7"/>
<protein>
    <submittedName>
        <fullName evidence="2">Dihydrofolate reductase</fullName>
    </submittedName>
</protein>
<name>A0A1G9GUZ7_9ACTN</name>
<reference evidence="3" key="1">
    <citation type="submission" date="2016-10" db="EMBL/GenBank/DDBJ databases">
        <authorList>
            <person name="Varghese N."/>
            <person name="Submissions S."/>
        </authorList>
    </citation>
    <scope>NUCLEOTIDE SEQUENCE [LARGE SCALE GENOMIC DNA]</scope>
    <source>
        <strain evidence="3">CGMCC 4.3147</strain>
    </source>
</reference>
<feature type="domain" description="Bacterial bifunctional deaminase-reductase C-terminal" evidence="1">
    <location>
        <begin position="6"/>
        <end position="181"/>
    </location>
</feature>
<dbReference type="OrthoDB" id="195113at2"/>
<organism evidence="2 3">
    <name type="scientific">Glycomyces sambucus</name>
    <dbReference type="NCBI Taxonomy" id="380244"/>
    <lineage>
        <taxon>Bacteria</taxon>
        <taxon>Bacillati</taxon>
        <taxon>Actinomycetota</taxon>
        <taxon>Actinomycetes</taxon>
        <taxon>Glycomycetales</taxon>
        <taxon>Glycomycetaceae</taxon>
        <taxon>Glycomyces</taxon>
    </lineage>
</organism>
<dbReference type="InterPro" id="IPR024072">
    <property type="entry name" value="DHFR-like_dom_sf"/>
</dbReference>
<gene>
    <name evidence="2" type="ORF">SAMN05216298_2443</name>
</gene>
<sequence>MTRRLVVQQWTTADGIVAEEDGGLGFVAAAPFDDEASTPFQDRVMALIDSVDTLILGATTYDQSKDGWPYAEDQGEYGRKLNALTKYVASSTLEHAPWGDFPEATVTRDAAATVRELKQQEGKDLWLWGSLTLMRSLMEEDLVDEVRMLVAPVTRGKGTRLFQDRRQLRLREATGFDNGVLLLRYDIEH</sequence>
<dbReference type="EMBL" id="FNGF01000003">
    <property type="protein sequence ID" value="SDL04497.1"/>
    <property type="molecule type" value="Genomic_DNA"/>
</dbReference>
<dbReference type="InterPro" id="IPR002734">
    <property type="entry name" value="RibDG_C"/>
</dbReference>
<dbReference type="Pfam" id="PF01872">
    <property type="entry name" value="RibD_C"/>
    <property type="match status" value="1"/>
</dbReference>
<proteinExistence type="predicted"/>
<dbReference type="STRING" id="380244.SAMN05216298_2443"/>
<dbReference type="Proteomes" id="UP000198662">
    <property type="component" value="Unassembled WGS sequence"/>
</dbReference>
<evidence type="ECO:0000259" key="1">
    <source>
        <dbReference type="Pfam" id="PF01872"/>
    </source>
</evidence>
<dbReference type="GO" id="GO:0008703">
    <property type="term" value="F:5-amino-6-(5-phosphoribosylamino)uracil reductase activity"/>
    <property type="evidence" value="ECO:0007669"/>
    <property type="project" value="InterPro"/>
</dbReference>
<dbReference type="PANTHER" id="PTHR38011:SF11">
    <property type="entry name" value="2,5-DIAMINO-6-RIBOSYLAMINO-4(3H)-PYRIMIDINONE 5'-PHOSPHATE REDUCTASE"/>
    <property type="match status" value="1"/>
</dbReference>
<dbReference type="PANTHER" id="PTHR38011">
    <property type="entry name" value="DIHYDROFOLATE REDUCTASE FAMILY PROTEIN (AFU_ORTHOLOGUE AFUA_8G06820)"/>
    <property type="match status" value="1"/>
</dbReference>
<dbReference type="RefSeq" id="WP_091048631.1">
    <property type="nucleotide sequence ID" value="NZ_FNGF01000003.1"/>
</dbReference>